<comment type="caution">
    <text evidence="2">The sequence shown here is derived from an EMBL/GenBank/DDBJ whole genome shotgun (WGS) entry which is preliminary data.</text>
</comment>
<feature type="coiled-coil region" evidence="1">
    <location>
        <begin position="29"/>
        <end position="60"/>
    </location>
</feature>
<evidence type="ECO:0000256" key="1">
    <source>
        <dbReference type="SAM" id="Coils"/>
    </source>
</evidence>
<dbReference type="Proteomes" id="UP000297982">
    <property type="component" value="Unassembled WGS sequence"/>
</dbReference>
<keyword evidence="1" id="KW-0175">Coiled coil</keyword>
<dbReference type="OrthoDB" id="2973146at2"/>
<evidence type="ECO:0000313" key="2">
    <source>
        <dbReference type="EMBL" id="TGB02947.1"/>
    </source>
</evidence>
<reference evidence="2 3" key="1">
    <citation type="journal article" date="2003" name="Int. J. Syst. Evol. Microbiol.">
        <title>Halobacillus salinus sp. nov., isolated from a salt lake on the coast of the East Sea in Korea.</title>
        <authorList>
            <person name="Yoon J.H."/>
            <person name="Kang K.H."/>
            <person name="Park Y.H."/>
        </authorList>
    </citation>
    <scope>NUCLEOTIDE SEQUENCE [LARGE SCALE GENOMIC DNA]</scope>
    <source>
        <strain evidence="2 3">HSL-3</strain>
    </source>
</reference>
<protein>
    <submittedName>
        <fullName evidence="2">Uncharacterized protein</fullName>
    </submittedName>
</protein>
<dbReference type="InterPro" id="IPR048062">
    <property type="entry name" value="SE1832-like"/>
</dbReference>
<proteinExistence type="predicted"/>
<dbReference type="STRING" id="192814.GCA_900166575_02992"/>
<accession>A0A4Z0H1L8</accession>
<organism evidence="2 3">
    <name type="scientific">Halobacillus salinus</name>
    <dbReference type="NCBI Taxonomy" id="192814"/>
    <lineage>
        <taxon>Bacteria</taxon>
        <taxon>Bacillati</taxon>
        <taxon>Bacillota</taxon>
        <taxon>Bacilli</taxon>
        <taxon>Bacillales</taxon>
        <taxon>Bacillaceae</taxon>
        <taxon>Halobacillus</taxon>
    </lineage>
</organism>
<dbReference type="NCBIfam" id="NF040877">
    <property type="entry name" value="SE1832_fam"/>
    <property type="match status" value="1"/>
</dbReference>
<name>A0A4Z0H1L8_9BACI</name>
<dbReference type="AlphaFoldDB" id="A0A4Z0H1L8"/>
<sequence length="62" mass="7018">MVVTKKEIQDQITFLKSDYIRIQGDLDKLEAAGGNVQRAEAQLERMENELKELKKQLAAAEA</sequence>
<gene>
    <name evidence="2" type="ORF">E4663_10995</name>
</gene>
<keyword evidence="3" id="KW-1185">Reference proteome</keyword>
<dbReference type="EMBL" id="SRJC01000002">
    <property type="protein sequence ID" value="TGB02947.1"/>
    <property type="molecule type" value="Genomic_DNA"/>
</dbReference>
<evidence type="ECO:0000313" key="3">
    <source>
        <dbReference type="Proteomes" id="UP000297982"/>
    </source>
</evidence>